<keyword evidence="1 2" id="KW-0728">SH3 domain</keyword>
<dbReference type="Gene3D" id="2.30.30.40">
    <property type="entry name" value="SH3 Domains"/>
    <property type="match status" value="1"/>
</dbReference>
<dbReference type="EMBL" id="JANBUH010000141">
    <property type="protein sequence ID" value="KAJ2754093.1"/>
    <property type="molecule type" value="Genomic_DNA"/>
</dbReference>
<evidence type="ECO:0000256" key="3">
    <source>
        <dbReference type="SAM" id="MobiDB-lite"/>
    </source>
</evidence>
<dbReference type="InterPro" id="IPR001202">
    <property type="entry name" value="WW_dom"/>
</dbReference>
<comment type="caution">
    <text evidence="6">The sequence shown here is derived from an EMBL/GenBank/DDBJ whole genome shotgun (WGS) entry which is preliminary data.</text>
</comment>
<keyword evidence="6" id="KW-0131">Cell cycle</keyword>
<feature type="domain" description="WW" evidence="5">
    <location>
        <begin position="203"/>
        <end position="225"/>
    </location>
</feature>
<dbReference type="OrthoDB" id="10255964at2759"/>
<dbReference type="SMART" id="SM00326">
    <property type="entry name" value="SH3"/>
    <property type="match status" value="1"/>
</dbReference>
<accession>A0A9W8LBP9</accession>
<dbReference type="InterPro" id="IPR001452">
    <property type="entry name" value="SH3_domain"/>
</dbReference>
<dbReference type="AlphaFoldDB" id="A0A9W8LBP9"/>
<dbReference type="GO" id="GO:0051301">
    <property type="term" value="P:cell division"/>
    <property type="evidence" value="ECO:0007669"/>
    <property type="project" value="UniProtKB-KW"/>
</dbReference>
<evidence type="ECO:0000259" key="5">
    <source>
        <dbReference type="PROSITE" id="PS50020"/>
    </source>
</evidence>
<dbReference type="InterPro" id="IPR036020">
    <property type="entry name" value="WW_dom_sf"/>
</dbReference>
<feature type="domain" description="SH3" evidence="4">
    <location>
        <begin position="7"/>
        <end position="66"/>
    </location>
</feature>
<evidence type="ECO:0000256" key="1">
    <source>
        <dbReference type="ARBA" id="ARBA00022443"/>
    </source>
</evidence>
<reference evidence="6" key="1">
    <citation type="submission" date="2022-07" db="EMBL/GenBank/DDBJ databases">
        <title>Phylogenomic reconstructions and comparative analyses of Kickxellomycotina fungi.</title>
        <authorList>
            <person name="Reynolds N.K."/>
            <person name="Stajich J.E."/>
            <person name="Barry K."/>
            <person name="Grigoriev I.V."/>
            <person name="Crous P."/>
            <person name="Smith M.E."/>
        </authorList>
    </citation>
    <scope>NUCLEOTIDE SEQUENCE</scope>
    <source>
        <strain evidence="6">BCRC 34297</strain>
    </source>
</reference>
<dbReference type="PRINTS" id="PR00452">
    <property type="entry name" value="SH3DOMAIN"/>
</dbReference>
<dbReference type="PROSITE" id="PS50020">
    <property type="entry name" value="WW_DOMAIN_2"/>
    <property type="match status" value="1"/>
</dbReference>
<dbReference type="PANTHER" id="PTHR46026">
    <property type="entry name" value="RHO-TYPE GUANINE NUCLEOTIDE EXCHANGE FACTOR, ISOFORM F"/>
    <property type="match status" value="1"/>
</dbReference>
<evidence type="ECO:0000259" key="4">
    <source>
        <dbReference type="PROSITE" id="PS50002"/>
    </source>
</evidence>
<evidence type="ECO:0000256" key="2">
    <source>
        <dbReference type="PROSITE-ProRule" id="PRU00192"/>
    </source>
</evidence>
<dbReference type="SUPFAM" id="SSF50044">
    <property type="entry name" value="SH3-domain"/>
    <property type="match status" value="1"/>
</dbReference>
<protein>
    <submittedName>
        <fullName evidence="6">Cell division cycle- protein</fullName>
    </submittedName>
</protein>
<sequence>MTEHLGSLPFFVRALYPFRSEEASGLTFDRGDIIEVLACLESGWWNGVCGTNRGWFPSNYVEQVSTEQVQILRQAAHLQHQQLPSIPVTAEVASATTTAAAAAVSVAQPADQLATNNDIATRRGSLADAQAGVASAVPSRLRTGRRPSSPHNALPPTSEGEGTAMVSVRSRSDSVDMNGSIVSPRGLSSSSVHTAEAVHVAQWESRVTLDGRTYYCNIFTDKTVWALAAAGGDSGRAGSQGAELIGDEATLVYVSLLMGRNDSGARRDVTGTDLHVLAGSGLSAAG</sequence>
<feature type="region of interest" description="Disordered" evidence="3">
    <location>
        <begin position="130"/>
        <end position="178"/>
    </location>
</feature>
<dbReference type="SUPFAM" id="SSF51045">
    <property type="entry name" value="WW domain"/>
    <property type="match status" value="1"/>
</dbReference>
<dbReference type="Gene3D" id="2.20.70.10">
    <property type="match status" value="1"/>
</dbReference>
<gene>
    <name evidence="6" type="primary">CDC25</name>
    <name evidence="6" type="ORF">GGI19_002672</name>
</gene>
<feature type="non-terminal residue" evidence="6">
    <location>
        <position position="286"/>
    </location>
</feature>
<dbReference type="Proteomes" id="UP001140011">
    <property type="component" value="Unassembled WGS sequence"/>
</dbReference>
<name>A0A9W8LBP9_9FUNG</name>
<dbReference type="InterPro" id="IPR036028">
    <property type="entry name" value="SH3-like_dom_sf"/>
</dbReference>
<dbReference type="Pfam" id="PF00018">
    <property type="entry name" value="SH3_1"/>
    <property type="match status" value="1"/>
</dbReference>
<keyword evidence="7" id="KW-1185">Reference proteome</keyword>
<evidence type="ECO:0000313" key="6">
    <source>
        <dbReference type="EMBL" id="KAJ2754093.1"/>
    </source>
</evidence>
<dbReference type="PANTHER" id="PTHR46026:SF1">
    <property type="entry name" value="RHO-TYPE GUANINE NUCLEOTIDE EXCHANGE FACTOR, ISOFORM F"/>
    <property type="match status" value="1"/>
</dbReference>
<evidence type="ECO:0000313" key="7">
    <source>
        <dbReference type="Proteomes" id="UP001140011"/>
    </source>
</evidence>
<keyword evidence="6" id="KW-0132">Cell division</keyword>
<dbReference type="PROSITE" id="PS50002">
    <property type="entry name" value="SH3"/>
    <property type="match status" value="1"/>
</dbReference>
<proteinExistence type="predicted"/>
<organism evidence="6 7">
    <name type="scientific">Coemansia pectinata</name>
    <dbReference type="NCBI Taxonomy" id="1052879"/>
    <lineage>
        <taxon>Eukaryota</taxon>
        <taxon>Fungi</taxon>
        <taxon>Fungi incertae sedis</taxon>
        <taxon>Zoopagomycota</taxon>
        <taxon>Kickxellomycotina</taxon>
        <taxon>Kickxellomycetes</taxon>
        <taxon>Kickxellales</taxon>
        <taxon>Kickxellaceae</taxon>
        <taxon>Coemansia</taxon>
    </lineage>
</organism>